<evidence type="ECO:0008006" key="3">
    <source>
        <dbReference type="Google" id="ProtNLM"/>
    </source>
</evidence>
<feature type="non-terminal residue" evidence="2">
    <location>
        <position position="1"/>
    </location>
</feature>
<feature type="compositionally biased region" description="Low complexity" evidence="1">
    <location>
        <begin position="200"/>
        <end position="215"/>
    </location>
</feature>
<organism evidence="2">
    <name type="scientific">marine sediment metagenome</name>
    <dbReference type="NCBI Taxonomy" id="412755"/>
    <lineage>
        <taxon>unclassified sequences</taxon>
        <taxon>metagenomes</taxon>
        <taxon>ecological metagenomes</taxon>
    </lineage>
</organism>
<evidence type="ECO:0000256" key="1">
    <source>
        <dbReference type="SAM" id="MobiDB-lite"/>
    </source>
</evidence>
<sequence length="215" mass="22599">RTRGSIERHDNEVCGMMRRKRILANRMTTGKSALAAMALAGGFVALAGGIAHASTIKNPIAVFAALDKVTGRISHLEVPIDETVEFGALKVTPRVCDSRPPTETPHTAAFVEVDEIKLTGEEQRIFTGWMFAESPGLHAVEHPVFDVWLTSCKTPPGETPPESAENEPAAEPESAPTPAAPAAPPPGAAATAPAAPPAAAPALPWLTPNAPSRRR</sequence>
<dbReference type="EMBL" id="BARU01038087">
    <property type="protein sequence ID" value="GAH80740.1"/>
    <property type="molecule type" value="Genomic_DNA"/>
</dbReference>
<dbReference type="AlphaFoldDB" id="X1JGT6"/>
<gene>
    <name evidence="2" type="ORF">S03H2_59240</name>
</gene>
<dbReference type="InterPro" id="IPR019225">
    <property type="entry name" value="DUF2155"/>
</dbReference>
<accession>X1JGT6</accession>
<feature type="region of interest" description="Disordered" evidence="1">
    <location>
        <begin position="151"/>
        <end position="215"/>
    </location>
</feature>
<comment type="caution">
    <text evidence="2">The sequence shown here is derived from an EMBL/GenBank/DDBJ whole genome shotgun (WGS) entry which is preliminary data.</text>
</comment>
<protein>
    <recommendedName>
        <fullName evidence="3">DUF2155 domain-containing protein</fullName>
    </recommendedName>
</protein>
<feature type="compositionally biased region" description="Pro residues" evidence="1">
    <location>
        <begin position="178"/>
        <end position="187"/>
    </location>
</feature>
<name>X1JGT6_9ZZZZ</name>
<reference evidence="2" key="1">
    <citation type="journal article" date="2014" name="Front. Microbiol.">
        <title>High frequency of phylogenetically diverse reductive dehalogenase-homologous genes in deep subseafloor sedimentary metagenomes.</title>
        <authorList>
            <person name="Kawai M."/>
            <person name="Futagami T."/>
            <person name="Toyoda A."/>
            <person name="Takaki Y."/>
            <person name="Nishi S."/>
            <person name="Hori S."/>
            <person name="Arai W."/>
            <person name="Tsubouchi T."/>
            <person name="Morono Y."/>
            <person name="Uchiyama I."/>
            <person name="Ito T."/>
            <person name="Fujiyama A."/>
            <person name="Inagaki F."/>
            <person name="Takami H."/>
        </authorList>
    </citation>
    <scope>NUCLEOTIDE SEQUENCE</scope>
    <source>
        <strain evidence="2">Expedition CK06-06</strain>
    </source>
</reference>
<dbReference type="Pfam" id="PF09923">
    <property type="entry name" value="DUF2155"/>
    <property type="match status" value="1"/>
</dbReference>
<proteinExistence type="predicted"/>
<evidence type="ECO:0000313" key="2">
    <source>
        <dbReference type="EMBL" id="GAH80740.1"/>
    </source>
</evidence>